<feature type="binding site" evidence="6">
    <location>
        <position position="93"/>
    </location>
    <ligand>
        <name>Mg(2+)</name>
        <dbReference type="ChEBI" id="CHEBI:18420"/>
        <label>2</label>
    </ligand>
</feature>
<dbReference type="EMBL" id="QFPW01000001">
    <property type="protein sequence ID" value="PZQ52275.1"/>
    <property type="molecule type" value="Genomic_DNA"/>
</dbReference>
<dbReference type="Gene3D" id="3.40.190.80">
    <property type="match status" value="1"/>
</dbReference>
<dbReference type="PANTHER" id="PTHR43200:SF6">
    <property type="entry name" value="3'(2'),5'-BISPHOSPHATE NUCLEOTIDASE"/>
    <property type="match status" value="1"/>
</dbReference>
<accession>A0A2W5NNE0</accession>
<comment type="caution">
    <text evidence="7">The sequence shown here is derived from an EMBL/GenBank/DDBJ whole genome shotgun (WGS) entry which is preliminary data.</text>
</comment>
<feature type="binding site" evidence="6">
    <location>
        <position position="91"/>
    </location>
    <ligand>
        <name>Mg(2+)</name>
        <dbReference type="ChEBI" id="CHEBI:18420"/>
        <label>1</label>
        <note>catalytic</note>
    </ligand>
</feature>
<proteinExistence type="inferred from homology"/>
<organism evidence="7 8">
    <name type="scientific">Rhodovulum sulfidophilum</name>
    <name type="common">Rhodobacter sulfidophilus</name>
    <dbReference type="NCBI Taxonomy" id="35806"/>
    <lineage>
        <taxon>Bacteria</taxon>
        <taxon>Pseudomonadati</taxon>
        <taxon>Pseudomonadota</taxon>
        <taxon>Alphaproteobacteria</taxon>
        <taxon>Rhodobacterales</taxon>
        <taxon>Paracoccaceae</taxon>
        <taxon>Rhodovulum</taxon>
    </lineage>
</organism>
<evidence type="ECO:0000256" key="1">
    <source>
        <dbReference type="ARBA" id="ARBA00001946"/>
    </source>
</evidence>
<evidence type="ECO:0000256" key="4">
    <source>
        <dbReference type="ARBA" id="ARBA00022801"/>
    </source>
</evidence>
<gene>
    <name evidence="7" type="ORF">DI556_01025</name>
</gene>
<evidence type="ECO:0000313" key="7">
    <source>
        <dbReference type="EMBL" id="PZQ52275.1"/>
    </source>
</evidence>
<dbReference type="CDD" id="cd01641">
    <property type="entry name" value="Bacterial_IMPase_like_1"/>
    <property type="match status" value="1"/>
</dbReference>
<comment type="cofactor">
    <cofactor evidence="1 6">
        <name>Mg(2+)</name>
        <dbReference type="ChEBI" id="CHEBI:18420"/>
    </cofactor>
</comment>
<dbReference type="InterPro" id="IPR020583">
    <property type="entry name" value="Inositol_monoP_metal-BS"/>
</dbReference>
<feature type="binding site" evidence="6">
    <location>
        <position position="218"/>
    </location>
    <ligand>
        <name>Mg(2+)</name>
        <dbReference type="ChEBI" id="CHEBI:18420"/>
        <label>1</label>
        <note>catalytic</note>
    </ligand>
</feature>
<dbReference type="PANTHER" id="PTHR43200">
    <property type="entry name" value="PHOSPHATASE"/>
    <property type="match status" value="1"/>
</dbReference>
<comment type="similarity">
    <text evidence="2">Belongs to the inositol monophosphatase superfamily.</text>
</comment>
<reference evidence="7 8" key="1">
    <citation type="submission" date="2017-08" db="EMBL/GenBank/DDBJ databases">
        <title>Infants hospitalized years apart are colonized by the same room-sourced microbial strains.</title>
        <authorList>
            <person name="Brooks B."/>
            <person name="Olm M.R."/>
            <person name="Firek B.A."/>
            <person name="Baker R."/>
            <person name="Thomas B.C."/>
            <person name="Morowitz M.J."/>
            <person name="Banfield J.F."/>
        </authorList>
    </citation>
    <scope>NUCLEOTIDE SEQUENCE [LARGE SCALE GENOMIC DNA]</scope>
    <source>
        <strain evidence="7">S2_005_002_R2_34</strain>
    </source>
</reference>
<protein>
    <submittedName>
        <fullName evidence="7">Histidinol-phosphatase</fullName>
    </submittedName>
</protein>
<sequence length="268" mass="27774">MRVSAELEAELWATAEALADIAAPISLGLFRSADLSAANKAAAGFDPVTAADRDAEAAMRAHLERRRPEDGILGEEFGARPGTSGLTWVLDPIDGTRAFMSGATTWGTLIAVNAGAGPLLGLIDQPYVGERFMGGAGRAALTRGESSRPLATRACADLAGAILYSTFPEVGTPAERAGFEAVRDRARLTRYGTDCYGYALVALGQADLVIEAGLLAYDVQGPQAVVEAAGGIFTDWRGRPAHRGGRVIAAGDARAHAAALELLAAVPD</sequence>
<keyword evidence="4" id="KW-0378">Hydrolase</keyword>
<dbReference type="Pfam" id="PF00459">
    <property type="entry name" value="Inositol_P"/>
    <property type="match status" value="1"/>
</dbReference>
<dbReference type="SUPFAM" id="SSF56655">
    <property type="entry name" value="Carbohydrate phosphatase"/>
    <property type="match status" value="1"/>
</dbReference>
<dbReference type="InterPro" id="IPR051090">
    <property type="entry name" value="Inositol_monoP_superfamily"/>
</dbReference>
<keyword evidence="3 6" id="KW-0479">Metal-binding</keyword>
<evidence type="ECO:0000256" key="6">
    <source>
        <dbReference type="PIRSR" id="PIRSR600760-2"/>
    </source>
</evidence>
<dbReference type="Gene3D" id="3.30.540.10">
    <property type="entry name" value="Fructose-1,6-Bisphosphatase, subunit A, domain 1"/>
    <property type="match status" value="1"/>
</dbReference>
<dbReference type="AlphaFoldDB" id="A0A2W5NNE0"/>
<name>A0A2W5NNE0_RHOSU</name>
<dbReference type="InterPro" id="IPR000760">
    <property type="entry name" value="Inositol_monophosphatase-like"/>
</dbReference>
<feature type="binding site" evidence="6">
    <location>
        <position position="75"/>
    </location>
    <ligand>
        <name>Mg(2+)</name>
        <dbReference type="ChEBI" id="CHEBI:18420"/>
        <label>1</label>
        <note>catalytic</note>
    </ligand>
</feature>
<dbReference type="PROSITE" id="PS00629">
    <property type="entry name" value="IMP_1"/>
    <property type="match status" value="1"/>
</dbReference>
<evidence type="ECO:0000256" key="3">
    <source>
        <dbReference type="ARBA" id="ARBA00022723"/>
    </source>
</evidence>
<dbReference type="GO" id="GO:0046872">
    <property type="term" value="F:metal ion binding"/>
    <property type="evidence" value="ECO:0007669"/>
    <property type="project" value="UniProtKB-KW"/>
</dbReference>
<keyword evidence="5 6" id="KW-0460">Magnesium</keyword>
<evidence type="ECO:0000313" key="8">
    <source>
        <dbReference type="Proteomes" id="UP000249185"/>
    </source>
</evidence>
<dbReference type="Proteomes" id="UP000249185">
    <property type="component" value="Unassembled WGS sequence"/>
</dbReference>
<feature type="binding site" evidence="6">
    <location>
        <position position="94"/>
    </location>
    <ligand>
        <name>Mg(2+)</name>
        <dbReference type="ChEBI" id="CHEBI:18420"/>
        <label>1</label>
        <note>catalytic</note>
    </ligand>
</feature>
<dbReference type="GO" id="GO:0016791">
    <property type="term" value="F:phosphatase activity"/>
    <property type="evidence" value="ECO:0007669"/>
    <property type="project" value="UniProtKB-ARBA"/>
</dbReference>
<evidence type="ECO:0000256" key="5">
    <source>
        <dbReference type="ARBA" id="ARBA00022842"/>
    </source>
</evidence>
<evidence type="ECO:0000256" key="2">
    <source>
        <dbReference type="ARBA" id="ARBA00009759"/>
    </source>
</evidence>
<dbReference type="PRINTS" id="PR00377">
    <property type="entry name" value="IMPHPHTASES"/>
</dbReference>
<dbReference type="GO" id="GO:0000105">
    <property type="term" value="P:L-histidine biosynthetic process"/>
    <property type="evidence" value="ECO:0007669"/>
    <property type="project" value="TreeGrafter"/>
</dbReference>